<name>A0A8B9GIM1_9PSIT</name>
<feature type="region of interest" description="Disordered" evidence="1">
    <location>
        <begin position="15"/>
        <end position="36"/>
    </location>
</feature>
<dbReference type="AlphaFoldDB" id="A0A8B9GIM1"/>
<dbReference type="Gene3D" id="3.10.20.370">
    <property type="match status" value="1"/>
</dbReference>
<evidence type="ECO:0000256" key="1">
    <source>
        <dbReference type="SAM" id="MobiDB-lite"/>
    </source>
</evidence>
<evidence type="ECO:0000313" key="3">
    <source>
        <dbReference type="Proteomes" id="UP000694522"/>
    </source>
</evidence>
<reference evidence="2" key="1">
    <citation type="submission" date="2025-08" db="UniProtKB">
        <authorList>
            <consortium name="Ensembl"/>
        </authorList>
    </citation>
    <scope>IDENTIFICATION</scope>
</reference>
<reference evidence="2" key="2">
    <citation type="submission" date="2025-09" db="UniProtKB">
        <authorList>
            <consortium name="Ensembl"/>
        </authorList>
    </citation>
    <scope>IDENTIFICATION</scope>
</reference>
<proteinExistence type="predicted"/>
<accession>A0A8B9GIM1</accession>
<protein>
    <submittedName>
        <fullName evidence="2">Uncharacterized protein</fullName>
    </submittedName>
</protein>
<dbReference type="Ensembl" id="ENSACOT00000024989.1">
    <property type="protein sequence ID" value="ENSACOP00000024157.1"/>
    <property type="gene ID" value="ENSACOG00000016259.1"/>
</dbReference>
<sequence length="127" mass="14180">MAGWCRLRIVNSRLSARPGNESGKGKEHSLEWTPGSRKAPAQLQHVLMPAPALALTNLDEPFEPFVHERQHAALGTLAQKVGSWKRPGSRQKRIRMMKHQVALLEQDAIELNLTNAFNSAHNGETRT</sequence>
<dbReference type="InterPro" id="IPR043502">
    <property type="entry name" value="DNA/RNA_pol_sf"/>
</dbReference>
<dbReference type="SUPFAM" id="SSF56672">
    <property type="entry name" value="DNA/RNA polymerases"/>
    <property type="match status" value="1"/>
</dbReference>
<dbReference type="Proteomes" id="UP000694522">
    <property type="component" value="Unplaced"/>
</dbReference>
<keyword evidence="3" id="KW-1185">Reference proteome</keyword>
<evidence type="ECO:0000313" key="2">
    <source>
        <dbReference type="Ensembl" id="ENSACOP00000024157.1"/>
    </source>
</evidence>
<organism evidence="2 3">
    <name type="scientific">Amazona collaria</name>
    <name type="common">yellow-billed parrot</name>
    <dbReference type="NCBI Taxonomy" id="241587"/>
    <lineage>
        <taxon>Eukaryota</taxon>
        <taxon>Metazoa</taxon>
        <taxon>Chordata</taxon>
        <taxon>Craniata</taxon>
        <taxon>Vertebrata</taxon>
        <taxon>Euteleostomi</taxon>
        <taxon>Archelosauria</taxon>
        <taxon>Archosauria</taxon>
        <taxon>Dinosauria</taxon>
        <taxon>Saurischia</taxon>
        <taxon>Theropoda</taxon>
        <taxon>Coelurosauria</taxon>
        <taxon>Aves</taxon>
        <taxon>Neognathae</taxon>
        <taxon>Neoaves</taxon>
        <taxon>Telluraves</taxon>
        <taxon>Australaves</taxon>
        <taxon>Psittaciformes</taxon>
        <taxon>Psittacidae</taxon>
        <taxon>Amazona</taxon>
    </lineage>
</organism>